<dbReference type="EMBL" id="JAQQWL010000003">
    <property type="protein sequence ID" value="KAK8078747.1"/>
    <property type="molecule type" value="Genomic_DNA"/>
</dbReference>
<sequence>MDRQKDNMVLKGMSSVHSGLGILLGVGRISANTHEQIIALLNDNNDESSASERAKNIITKPKNLNCRTPCQRDPPLSRSDPDSAVSLIDLQHGLR</sequence>
<dbReference type="Proteomes" id="UP001480595">
    <property type="component" value="Unassembled WGS sequence"/>
</dbReference>
<dbReference type="RefSeq" id="XP_066719818.1">
    <property type="nucleotide sequence ID" value="XM_066853963.1"/>
</dbReference>
<evidence type="ECO:0000313" key="2">
    <source>
        <dbReference type="EMBL" id="KAK8078747.1"/>
    </source>
</evidence>
<protein>
    <submittedName>
        <fullName evidence="2">Uncharacterized protein</fullName>
    </submittedName>
</protein>
<keyword evidence="3" id="KW-1185">Reference proteome</keyword>
<reference evidence="2 3" key="1">
    <citation type="submission" date="2023-01" db="EMBL/GenBank/DDBJ databases">
        <title>Analysis of 21 Apiospora genomes using comparative genomics revels a genus with tremendous synthesis potential of carbohydrate active enzymes and secondary metabolites.</title>
        <authorList>
            <person name="Sorensen T."/>
        </authorList>
    </citation>
    <scope>NUCLEOTIDE SEQUENCE [LARGE SCALE GENOMIC DNA]</scope>
    <source>
        <strain evidence="2 3">CBS 135458</strain>
    </source>
</reference>
<accession>A0ABR1W5N8</accession>
<dbReference type="GeneID" id="92087026"/>
<feature type="region of interest" description="Disordered" evidence="1">
    <location>
        <begin position="65"/>
        <end position="95"/>
    </location>
</feature>
<evidence type="ECO:0000313" key="3">
    <source>
        <dbReference type="Proteomes" id="UP001480595"/>
    </source>
</evidence>
<evidence type="ECO:0000256" key="1">
    <source>
        <dbReference type="SAM" id="MobiDB-lite"/>
    </source>
</evidence>
<organism evidence="2 3">
    <name type="scientific">Apiospora phragmitis</name>
    <dbReference type="NCBI Taxonomy" id="2905665"/>
    <lineage>
        <taxon>Eukaryota</taxon>
        <taxon>Fungi</taxon>
        <taxon>Dikarya</taxon>
        <taxon>Ascomycota</taxon>
        <taxon>Pezizomycotina</taxon>
        <taxon>Sordariomycetes</taxon>
        <taxon>Xylariomycetidae</taxon>
        <taxon>Amphisphaeriales</taxon>
        <taxon>Apiosporaceae</taxon>
        <taxon>Apiospora</taxon>
    </lineage>
</organism>
<name>A0ABR1W5N8_9PEZI</name>
<comment type="caution">
    <text evidence="2">The sequence shown here is derived from an EMBL/GenBank/DDBJ whole genome shotgun (WGS) entry which is preliminary data.</text>
</comment>
<proteinExistence type="predicted"/>
<gene>
    <name evidence="2" type="ORF">PG994_002554</name>
</gene>